<dbReference type="Gramene" id="TuG1812G0200002642.01.T01">
    <property type="protein sequence ID" value="TuG1812G0200002642.01.T01"/>
    <property type="gene ID" value="TuG1812G0200002642.01"/>
</dbReference>
<reference evidence="2" key="2">
    <citation type="submission" date="2018-03" db="EMBL/GenBank/DDBJ databases">
        <title>The Triticum urartu genome reveals the dynamic nature of wheat genome evolution.</title>
        <authorList>
            <person name="Ling H."/>
            <person name="Ma B."/>
            <person name="Shi X."/>
            <person name="Liu H."/>
            <person name="Dong L."/>
            <person name="Sun H."/>
            <person name="Cao Y."/>
            <person name="Gao Q."/>
            <person name="Zheng S."/>
            <person name="Li Y."/>
            <person name="Yu Y."/>
            <person name="Du H."/>
            <person name="Qi M."/>
            <person name="Li Y."/>
            <person name="Yu H."/>
            <person name="Cui Y."/>
            <person name="Wang N."/>
            <person name="Chen C."/>
            <person name="Wu H."/>
            <person name="Zhao Y."/>
            <person name="Zhang J."/>
            <person name="Li Y."/>
            <person name="Zhou W."/>
            <person name="Zhang B."/>
            <person name="Hu W."/>
            <person name="Eijk M."/>
            <person name="Tang J."/>
            <person name="Witsenboer H."/>
            <person name="Zhao S."/>
            <person name="Li Z."/>
            <person name="Zhang A."/>
            <person name="Wang D."/>
            <person name="Liang C."/>
        </authorList>
    </citation>
    <scope>NUCLEOTIDE SEQUENCE [LARGE SCALE GENOMIC DNA]</scope>
    <source>
        <strain evidence="2">cv. G1812</strain>
    </source>
</reference>
<name>A0A8R7PEC4_TRIUA</name>
<feature type="compositionally biased region" description="Low complexity" evidence="1">
    <location>
        <begin position="13"/>
        <end position="30"/>
    </location>
</feature>
<reference evidence="2" key="3">
    <citation type="submission" date="2022-06" db="UniProtKB">
        <authorList>
            <consortium name="EnsemblPlants"/>
        </authorList>
    </citation>
    <scope>IDENTIFICATION</scope>
</reference>
<dbReference type="AlphaFoldDB" id="A0A8R7PEC4"/>
<evidence type="ECO:0000256" key="1">
    <source>
        <dbReference type="SAM" id="MobiDB-lite"/>
    </source>
</evidence>
<proteinExistence type="predicted"/>
<protein>
    <submittedName>
        <fullName evidence="2">Uncharacterized protein</fullName>
    </submittedName>
</protein>
<sequence>AALRARAGRLECAPPTATSCSTLSSSLRATAVRRRRTRGRRDSVRISPSDPAEAYDDTDVEALSAAVALYAPPLLAEPCLSVSPSMYAAGDPAGPSLSARGSADSSLAHHGVHQGAADHDPARQPHLPLPPEQGVHPDLALRAERQADRGQDHHFVP</sequence>
<reference evidence="3" key="1">
    <citation type="journal article" date="2013" name="Nature">
        <title>Draft genome of the wheat A-genome progenitor Triticum urartu.</title>
        <authorList>
            <person name="Ling H.Q."/>
            <person name="Zhao S."/>
            <person name="Liu D."/>
            <person name="Wang J."/>
            <person name="Sun H."/>
            <person name="Zhang C."/>
            <person name="Fan H."/>
            <person name="Li D."/>
            <person name="Dong L."/>
            <person name="Tao Y."/>
            <person name="Gao C."/>
            <person name="Wu H."/>
            <person name="Li Y."/>
            <person name="Cui Y."/>
            <person name="Guo X."/>
            <person name="Zheng S."/>
            <person name="Wang B."/>
            <person name="Yu K."/>
            <person name="Liang Q."/>
            <person name="Yang W."/>
            <person name="Lou X."/>
            <person name="Chen J."/>
            <person name="Feng M."/>
            <person name="Jian J."/>
            <person name="Zhang X."/>
            <person name="Luo G."/>
            <person name="Jiang Y."/>
            <person name="Liu J."/>
            <person name="Wang Z."/>
            <person name="Sha Y."/>
            <person name="Zhang B."/>
            <person name="Wu H."/>
            <person name="Tang D."/>
            <person name="Shen Q."/>
            <person name="Xue P."/>
            <person name="Zou S."/>
            <person name="Wang X."/>
            <person name="Liu X."/>
            <person name="Wang F."/>
            <person name="Yang Y."/>
            <person name="An X."/>
            <person name="Dong Z."/>
            <person name="Zhang K."/>
            <person name="Zhang X."/>
            <person name="Luo M.C."/>
            <person name="Dvorak J."/>
            <person name="Tong Y."/>
            <person name="Wang J."/>
            <person name="Yang H."/>
            <person name="Li Z."/>
            <person name="Wang D."/>
            <person name="Zhang A."/>
            <person name="Wang J."/>
        </authorList>
    </citation>
    <scope>NUCLEOTIDE SEQUENCE</scope>
    <source>
        <strain evidence="3">cv. G1812</strain>
    </source>
</reference>
<feature type="region of interest" description="Disordered" evidence="1">
    <location>
        <begin position="1"/>
        <end position="55"/>
    </location>
</feature>
<keyword evidence="3" id="KW-1185">Reference proteome</keyword>
<accession>A0A8R7PEC4</accession>
<evidence type="ECO:0000313" key="3">
    <source>
        <dbReference type="Proteomes" id="UP000015106"/>
    </source>
</evidence>
<organism evidence="2 3">
    <name type="scientific">Triticum urartu</name>
    <name type="common">Red wild einkorn</name>
    <name type="synonym">Crithodium urartu</name>
    <dbReference type="NCBI Taxonomy" id="4572"/>
    <lineage>
        <taxon>Eukaryota</taxon>
        <taxon>Viridiplantae</taxon>
        <taxon>Streptophyta</taxon>
        <taxon>Embryophyta</taxon>
        <taxon>Tracheophyta</taxon>
        <taxon>Spermatophyta</taxon>
        <taxon>Magnoliopsida</taxon>
        <taxon>Liliopsida</taxon>
        <taxon>Poales</taxon>
        <taxon>Poaceae</taxon>
        <taxon>BOP clade</taxon>
        <taxon>Pooideae</taxon>
        <taxon>Triticodae</taxon>
        <taxon>Triticeae</taxon>
        <taxon>Triticinae</taxon>
        <taxon>Triticum</taxon>
    </lineage>
</organism>
<dbReference type="Proteomes" id="UP000015106">
    <property type="component" value="Chromosome 2"/>
</dbReference>
<feature type="region of interest" description="Disordered" evidence="1">
    <location>
        <begin position="84"/>
        <end position="157"/>
    </location>
</feature>
<feature type="compositionally biased region" description="Basic and acidic residues" evidence="1">
    <location>
        <begin position="139"/>
        <end position="157"/>
    </location>
</feature>
<evidence type="ECO:0000313" key="2">
    <source>
        <dbReference type="EnsemblPlants" id="TuG1812G0200002642.01.T01"/>
    </source>
</evidence>
<dbReference type="EnsemblPlants" id="TuG1812G0200002642.01.T01">
    <property type="protein sequence ID" value="TuG1812G0200002642.01.T01"/>
    <property type="gene ID" value="TuG1812G0200002642.01"/>
</dbReference>